<dbReference type="PROSITE" id="PS50928">
    <property type="entry name" value="ABC_TM1"/>
    <property type="match status" value="1"/>
</dbReference>
<evidence type="ECO:0000313" key="11">
    <source>
        <dbReference type="Proteomes" id="UP000264215"/>
    </source>
</evidence>
<evidence type="ECO:0000256" key="8">
    <source>
        <dbReference type="RuleBase" id="RU363032"/>
    </source>
</evidence>
<evidence type="ECO:0000256" key="7">
    <source>
        <dbReference type="ARBA" id="ARBA00023136"/>
    </source>
</evidence>
<evidence type="ECO:0000256" key="6">
    <source>
        <dbReference type="ARBA" id="ARBA00022989"/>
    </source>
</evidence>
<dbReference type="NCBIfam" id="TIGR01726">
    <property type="entry name" value="HEQRo_perm_3TM"/>
    <property type="match status" value="1"/>
</dbReference>
<feature type="transmembrane region" description="Helical" evidence="8">
    <location>
        <begin position="21"/>
        <end position="43"/>
    </location>
</feature>
<keyword evidence="2 8" id="KW-0813">Transport</keyword>
<dbReference type="EMBL" id="DQBS01000124">
    <property type="protein sequence ID" value="HCO69969.1"/>
    <property type="molecule type" value="Genomic_DNA"/>
</dbReference>
<evidence type="ECO:0000256" key="1">
    <source>
        <dbReference type="ARBA" id="ARBA00004651"/>
    </source>
</evidence>
<dbReference type="GO" id="GO:0022857">
    <property type="term" value="F:transmembrane transporter activity"/>
    <property type="evidence" value="ECO:0007669"/>
    <property type="project" value="InterPro"/>
</dbReference>
<dbReference type="AlphaFoldDB" id="A0A3D3TMM8"/>
<organism evidence="10 11">
    <name type="scientific">Mesotoga infera</name>
    <dbReference type="NCBI Taxonomy" id="1236046"/>
    <lineage>
        <taxon>Bacteria</taxon>
        <taxon>Thermotogati</taxon>
        <taxon>Thermotogota</taxon>
        <taxon>Thermotogae</taxon>
        <taxon>Kosmotogales</taxon>
        <taxon>Kosmotogaceae</taxon>
        <taxon>Mesotoga</taxon>
    </lineage>
</organism>
<protein>
    <submittedName>
        <fullName evidence="10">Amino acid ABC transporter permease</fullName>
    </submittedName>
</protein>
<dbReference type="InterPro" id="IPR000515">
    <property type="entry name" value="MetI-like"/>
</dbReference>
<comment type="subcellular location">
    <subcellularLocation>
        <location evidence="1 8">Cell membrane</location>
        <topology evidence="1 8">Multi-pass membrane protein</topology>
    </subcellularLocation>
</comment>
<feature type="domain" description="ABC transmembrane type-1" evidence="9">
    <location>
        <begin position="19"/>
        <end position="207"/>
    </location>
</feature>
<evidence type="ECO:0000256" key="5">
    <source>
        <dbReference type="ARBA" id="ARBA00022970"/>
    </source>
</evidence>
<evidence type="ECO:0000313" key="10">
    <source>
        <dbReference type="EMBL" id="HCO69969.1"/>
    </source>
</evidence>
<feature type="transmembrane region" description="Helical" evidence="8">
    <location>
        <begin position="188"/>
        <end position="210"/>
    </location>
</feature>
<dbReference type="GO" id="GO:0006865">
    <property type="term" value="P:amino acid transport"/>
    <property type="evidence" value="ECO:0007669"/>
    <property type="project" value="UniProtKB-KW"/>
</dbReference>
<keyword evidence="5" id="KW-0029">Amino-acid transport</keyword>
<dbReference type="InterPro" id="IPR035906">
    <property type="entry name" value="MetI-like_sf"/>
</dbReference>
<evidence type="ECO:0000256" key="2">
    <source>
        <dbReference type="ARBA" id="ARBA00022448"/>
    </source>
</evidence>
<comment type="caution">
    <text evidence="10">The sequence shown here is derived from an EMBL/GenBank/DDBJ whole genome shotgun (WGS) entry which is preliminary data.</text>
</comment>
<sequence>MTLHFRVIFNNLDFLLEGLKMTFYISVFSLIIGFFIGLVVAFMRISKNKLFSSIAIAYVEFFRNTPFLVQLFFFYFGLPELGISTEPVTTAIIALGINNAAYNSEIIRAGIISINKGLVEGAESLGFTKFQIVRLIIIPNALRVTFKPLGSNFINLILTTSVAVSITANELMSNAMTLSSNTFRPFEIYLTILVLYCVLTFSLSGLIHFVDRKFISKGIS</sequence>
<dbReference type="SUPFAM" id="SSF161098">
    <property type="entry name" value="MetI-like"/>
    <property type="match status" value="1"/>
</dbReference>
<dbReference type="Pfam" id="PF00528">
    <property type="entry name" value="BPD_transp_1"/>
    <property type="match status" value="1"/>
</dbReference>
<keyword evidence="6 8" id="KW-1133">Transmembrane helix</keyword>
<dbReference type="PANTHER" id="PTHR30614:SF0">
    <property type="entry name" value="L-CYSTINE TRANSPORT SYSTEM PERMEASE PROTEIN TCYL"/>
    <property type="match status" value="1"/>
</dbReference>
<gene>
    <name evidence="10" type="ORF">DIT26_05210</name>
</gene>
<dbReference type="Gene3D" id="1.10.3720.10">
    <property type="entry name" value="MetI-like"/>
    <property type="match status" value="1"/>
</dbReference>
<feature type="transmembrane region" description="Helical" evidence="8">
    <location>
        <begin position="149"/>
        <end position="168"/>
    </location>
</feature>
<reference evidence="10 11" key="1">
    <citation type="journal article" date="2018" name="Nat. Biotechnol.">
        <title>A standardized bacterial taxonomy based on genome phylogeny substantially revises the tree of life.</title>
        <authorList>
            <person name="Parks D.H."/>
            <person name="Chuvochina M."/>
            <person name="Waite D.W."/>
            <person name="Rinke C."/>
            <person name="Skarshewski A."/>
            <person name="Chaumeil P.A."/>
            <person name="Hugenholtz P."/>
        </authorList>
    </citation>
    <scope>NUCLEOTIDE SEQUENCE [LARGE SCALE GENOMIC DNA]</scope>
    <source>
        <strain evidence="10">UBA9905</strain>
    </source>
</reference>
<evidence type="ECO:0000259" key="9">
    <source>
        <dbReference type="PROSITE" id="PS50928"/>
    </source>
</evidence>
<proteinExistence type="inferred from homology"/>
<keyword evidence="3" id="KW-1003">Cell membrane</keyword>
<accession>A0A3D3TMM8</accession>
<dbReference type="InterPro" id="IPR010065">
    <property type="entry name" value="AA_ABC_transptr_permease_3TM"/>
</dbReference>
<keyword evidence="4 8" id="KW-0812">Transmembrane</keyword>
<comment type="similarity">
    <text evidence="8">Belongs to the binding-protein-dependent transport system permease family.</text>
</comment>
<dbReference type="CDD" id="cd06261">
    <property type="entry name" value="TM_PBP2"/>
    <property type="match status" value="1"/>
</dbReference>
<dbReference type="GO" id="GO:0043190">
    <property type="term" value="C:ATP-binding cassette (ABC) transporter complex"/>
    <property type="evidence" value="ECO:0007669"/>
    <property type="project" value="InterPro"/>
</dbReference>
<name>A0A3D3TMM8_9BACT</name>
<dbReference type="Proteomes" id="UP000264215">
    <property type="component" value="Unassembled WGS sequence"/>
</dbReference>
<dbReference type="PANTHER" id="PTHR30614">
    <property type="entry name" value="MEMBRANE COMPONENT OF AMINO ACID ABC TRANSPORTER"/>
    <property type="match status" value="1"/>
</dbReference>
<dbReference type="InterPro" id="IPR043429">
    <property type="entry name" value="ArtM/GltK/GlnP/TcyL/YhdX-like"/>
</dbReference>
<keyword evidence="7 8" id="KW-0472">Membrane</keyword>
<evidence type="ECO:0000256" key="4">
    <source>
        <dbReference type="ARBA" id="ARBA00022692"/>
    </source>
</evidence>
<evidence type="ECO:0000256" key="3">
    <source>
        <dbReference type="ARBA" id="ARBA00022475"/>
    </source>
</evidence>